<keyword evidence="3" id="KW-1185">Reference proteome</keyword>
<feature type="compositionally biased region" description="Basic and acidic residues" evidence="1">
    <location>
        <begin position="10"/>
        <end position="31"/>
    </location>
</feature>
<feature type="region of interest" description="Disordered" evidence="1">
    <location>
        <begin position="1"/>
        <end position="54"/>
    </location>
</feature>
<feature type="compositionally biased region" description="Polar residues" evidence="1">
    <location>
        <begin position="193"/>
        <end position="205"/>
    </location>
</feature>
<feature type="compositionally biased region" description="Polar residues" evidence="1">
    <location>
        <begin position="85"/>
        <end position="109"/>
    </location>
</feature>
<dbReference type="EMBL" id="JAATJV010452737">
    <property type="protein sequence ID" value="MBZ3891719.1"/>
    <property type="molecule type" value="Genomic_DNA"/>
</dbReference>
<organism evidence="2 3">
    <name type="scientific">Sciurus carolinensis</name>
    <name type="common">Eastern gray squirrel</name>
    <dbReference type="NCBI Taxonomy" id="30640"/>
    <lineage>
        <taxon>Eukaryota</taxon>
        <taxon>Metazoa</taxon>
        <taxon>Chordata</taxon>
        <taxon>Craniata</taxon>
        <taxon>Vertebrata</taxon>
        <taxon>Euteleostomi</taxon>
        <taxon>Mammalia</taxon>
        <taxon>Eutheria</taxon>
        <taxon>Euarchontoglires</taxon>
        <taxon>Glires</taxon>
        <taxon>Rodentia</taxon>
        <taxon>Sciuromorpha</taxon>
        <taxon>Sciuridae</taxon>
        <taxon>Sciurinae</taxon>
        <taxon>Sciurini</taxon>
        <taxon>Sciurus</taxon>
    </lineage>
</organism>
<evidence type="ECO:0000313" key="3">
    <source>
        <dbReference type="Proteomes" id="UP001166674"/>
    </source>
</evidence>
<name>A0AA41TCP7_SCICA</name>
<feature type="compositionally biased region" description="Basic and acidic residues" evidence="1">
    <location>
        <begin position="300"/>
        <end position="309"/>
    </location>
</feature>
<dbReference type="Proteomes" id="UP001166674">
    <property type="component" value="Unassembled WGS sequence"/>
</dbReference>
<proteinExistence type="predicted"/>
<sequence>MREKGRRKKECKEDAVQRPSPIRKEEHRSQDEAQLSAKFTEPLHVSATNTNELSGIFPIKCLKDEDLLKQKPTASAEQEPERENYLTTTSNYNKSESQEALVTSLTKPKSSGLEKSIMKPTADAGPQETSIKEPPTTHVDQSPESLKRKPLTQEEVPGSKKRPCVTENCQQPFQVSPQPFLSRGDREQEPELLQTSKQKPSWSTHRGQLLQLPQLEGPFQDLVLGVDKVQERVVKEKLLEEGVQAQTESVQLERASHRNLQELEAGEVRDRFYPVVQRLSPNLRPRPQARHSLIVSLEHNYSKPPEHLQHLPSVEHAQVSHHQPTKRN</sequence>
<feature type="compositionally biased region" description="Polar residues" evidence="1">
    <location>
        <begin position="167"/>
        <end position="179"/>
    </location>
</feature>
<feature type="region of interest" description="Disordered" evidence="1">
    <location>
        <begin position="300"/>
        <end position="328"/>
    </location>
</feature>
<protein>
    <submittedName>
        <fullName evidence="2">Polycomb group protein ASXL2</fullName>
    </submittedName>
</protein>
<evidence type="ECO:0000256" key="1">
    <source>
        <dbReference type="SAM" id="MobiDB-lite"/>
    </source>
</evidence>
<feature type="region of interest" description="Disordered" evidence="1">
    <location>
        <begin position="70"/>
        <end position="205"/>
    </location>
</feature>
<reference evidence="2" key="1">
    <citation type="submission" date="2020-03" db="EMBL/GenBank/DDBJ databases">
        <title>Studies in the Genomics of Life Span.</title>
        <authorList>
            <person name="Glass D."/>
        </authorList>
    </citation>
    <scope>NUCLEOTIDE SEQUENCE</scope>
    <source>
        <strain evidence="2">SUZIE</strain>
        <tissue evidence="2">Muscle</tissue>
    </source>
</reference>
<comment type="caution">
    <text evidence="2">The sequence shown here is derived from an EMBL/GenBank/DDBJ whole genome shotgun (WGS) entry which is preliminary data.</text>
</comment>
<dbReference type="AlphaFoldDB" id="A0AA41TCP7"/>
<gene>
    <name evidence="2" type="ORF">SUZIE_214365</name>
</gene>
<accession>A0AA41TCP7</accession>
<evidence type="ECO:0000313" key="2">
    <source>
        <dbReference type="EMBL" id="MBZ3891719.1"/>
    </source>
</evidence>